<sequence>MEDCSTRPVRPKPPPPPAPALRPAQSAPRPPHPPPSVSPLLKPSLDPQPQPSCDDDGLPPPLSPTLSPLISRVVPAPPSPSSPPPAPPSSSSVTCSVLRSSPPLLSSSTLSSFPLIASSSPPLIPSPLPLSPPVSFSLLLQPVDSEERVSFSERLLGSASVWQVKQLDPEQVTRSLEREPAGVFLVQCQEDHVTMSVRLPDGQVPAIHNRPVKEYKKFLHLEGSCLVFDNIFKLVSFYCFSRDVLPVTLRLPKVITVATKEELSVISGKAEEFWTLIPSHPAQDSEANHNSPPAQVKFCHVVLDIVEEDNGTPSGAPNISPISSRATYDAIPSPVSGVPLPPQEAALSTTPASAPSTRQHTMHNGDSVQKPEVTGQSNKVLPKFKRPPPRPPSLGAGLAIASPCAPANPTVAGEEGWKDPVRGADGRERVEGGLKDARKLTPALSPPPPPSRPPVPSQVKPPPRLPPAPLRRVSSRCSTHGPGGEGNPAAQGVKGEEGEGARDDKRASSSPAIGDLLQLDAPAHSSHNEQKTEEDEAVERKEDGGKEREEEEEGEKGPNTTSPPFPSQSSVKRPSRPVPPPRRKQAPKLPEPLVEGGSTINPCAGIRTAPPSTVRRPDVSLYSPQGGAAGADPDSCSSSSTEEDIGEVGHEQELNHSQRSDSHAPSKAAVKKTPTTVMLGRARNRLSSVLTGLISHDRRLTQRIVELARDPLSYFGNLVKEHRTFTLETMSRHSSTTELLQEIRTMMTQLKSYLLQSTELQGMMEPQHQYTHDKLESIAEAALCKSVLKPLREPIYRSLEQLHTDDGSLQCLAQNQSTVLGSTTTALGVTTAVPEAPAMEKISGKLRHIHLEYSPQRKIELLLKTCKIIYDSMATSSPGRAHGADDFLPVMMYVLARSNLAQLKLDVEYMMELMDPSLTLGEGSYYLTTTYGALEHIKTFDQQRAATRQLSREVQDSIHRWERRRTLNKERMAQGSVQDFLTVCCPEIGSNPKALGVLPDTSIQELMEQCASRFEQDSYSISVFMDGLIRPLAPTELALSVKNSLPPGGYCFVFHPAHLPPDSQTGNTPAGDPQQMLDDDGPGESGNKDDTTVVALGNSIQEKEGESLISL</sequence>
<reference evidence="8" key="1">
    <citation type="journal article" date="2023" name="Front. Mar. Sci.">
        <title>A new Merluccius polli reference genome to investigate the effects of global change in West African waters.</title>
        <authorList>
            <person name="Mateo J.L."/>
            <person name="Blanco-Fernandez C."/>
            <person name="Garcia-Vazquez E."/>
            <person name="Machado-Schiaffino G."/>
        </authorList>
    </citation>
    <scope>NUCLEOTIDE SEQUENCE</scope>
    <source>
        <strain evidence="8">C29</strain>
        <tissue evidence="8">Fin</tissue>
    </source>
</reference>
<dbReference type="FunFam" id="1.20.1050.80:FF:000002">
    <property type="entry name" value="Ras and Rab interactor 2"/>
    <property type="match status" value="1"/>
</dbReference>
<feature type="domain" description="VPS9" evidence="7">
    <location>
        <begin position="803"/>
        <end position="946"/>
    </location>
</feature>
<dbReference type="Gene3D" id="1.20.1050.80">
    <property type="entry name" value="VPS9 domain"/>
    <property type="match status" value="1"/>
</dbReference>
<feature type="compositionally biased region" description="Pro residues" evidence="6">
    <location>
        <begin position="444"/>
        <end position="469"/>
    </location>
</feature>
<comment type="similarity">
    <text evidence="2">Belongs to the RIN (Ras interaction/interference) family.</text>
</comment>
<dbReference type="InterPro" id="IPR045046">
    <property type="entry name" value="Vps9-like"/>
</dbReference>
<feature type="compositionally biased region" description="Basic and acidic residues" evidence="6">
    <location>
        <begin position="647"/>
        <end position="664"/>
    </location>
</feature>
<dbReference type="InterPro" id="IPR036860">
    <property type="entry name" value="SH2_dom_sf"/>
</dbReference>
<dbReference type="GO" id="GO:0030139">
    <property type="term" value="C:endocytic vesicle"/>
    <property type="evidence" value="ECO:0007669"/>
    <property type="project" value="TreeGrafter"/>
</dbReference>
<feature type="compositionally biased region" description="Low complexity" evidence="6">
    <location>
        <begin position="89"/>
        <end position="98"/>
    </location>
</feature>
<feature type="region of interest" description="Disordered" evidence="6">
    <location>
        <begin position="1061"/>
        <end position="1111"/>
    </location>
</feature>
<keyword evidence="5" id="KW-0727">SH2 domain</keyword>
<feature type="compositionally biased region" description="Pro residues" evidence="6">
    <location>
        <begin position="11"/>
        <end position="20"/>
    </location>
</feature>
<feature type="compositionally biased region" description="Pro residues" evidence="6">
    <location>
        <begin position="75"/>
        <end position="88"/>
    </location>
</feature>
<feature type="compositionally biased region" description="Basic and acidic residues" evidence="6">
    <location>
        <begin position="494"/>
        <end position="507"/>
    </location>
</feature>
<protein>
    <submittedName>
        <fullName evidence="8">Ras and Rab interactor 3</fullName>
    </submittedName>
</protein>
<dbReference type="GO" id="GO:0016192">
    <property type="term" value="P:vesicle-mediated transport"/>
    <property type="evidence" value="ECO:0007669"/>
    <property type="project" value="InterPro"/>
</dbReference>
<comment type="caution">
    <text evidence="8">The sequence shown here is derived from an EMBL/GenBank/DDBJ whole genome shotgun (WGS) entry which is preliminary data.</text>
</comment>
<dbReference type="SMART" id="SM00167">
    <property type="entry name" value="VPS9"/>
    <property type="match status" value="1"/>
</dbReference>
<feature type="compositionally biased region" description="Polar residues" evidence="6">
    <location>
        <begin position="358"/>
        <end position="367"/>
    </location>
</feature>
<feature type="compositionally biased region" description="Basic and acidic residues" evidence="6">
    <location>
        <begin position="415"/>
        <end position="439"/>
    </location>
</feature>
<accession>A0AA47PDB9</accession>
<dbReference type="Proteomes" id="UP001174136">
    <property type="component" value="Unassembled WGS sequence"/>
</dbReference>
<name>A0AA47PDB9_MERPO</name>
<dbReference type="SUPFAM" id="SSF55550">
    <property type="entry name" value="SH2 domain"/>
    <property type="match status" value="1"/>
</dbReference>
<evidence type="ECO:0000256" key="1">
    <source>
        <dbReference type="ARBA" id="ARBA00004496"/>
    </source>
</evidence>
<dbReference type="GO" id="GO:0005085">
    <property type="term" value="F:guanyl-nucleotide exchange factor activity"/>
    <property type="evidence" value="ECO:0007669"/>
    <property type="project" value="InterPro"/>
</dbReference>
<feature type="compositionally biased region" description="Basic and acidic residues" evidence="6">
    <location>
        <begin position="538"/>
        <end position="548"/>
    </location>
</feature>
<feature type="compositionally biased region" description="Pro residues" evidence="6">
    <location>
        <begin position="28"/>
        <end position="37"/>
    </location>
</feature>
<feature type="compositionally biased region" description="Low complexity" evidence="6">
    <location>
        <begin position="38"/>
        <end position="47"/>
    </location>
</feature>
<comment type="subcellular location">
    <subcellularLocation>
        <location evidence="1">Cytoplasm</location>
    </subcellularLocation>
</comment>
<feature type="region of interest" description="Disordered" evidence="6">
    <location>
        <begin position="335"/>
        <end position="674"/>
    </location>
</feature>
<evidence type="ECO:0000256" key="3">
    <source>
        <dbReference type="ARBA" id="ARBA00022468"/>
    </source>
</evidence>
<dbReference type="SUPFAM" id="SSF109993">
    <property type="entry name" value="VPS9 domain"/>
    <property type="match status" value="1"/>
</dbReference>
<dbReference type="EMBL" id="JAOPHQ010000004">
    <property type="protein sequence ID" value="KAK0156528.1"/>
    <property type="molecule type" value="Genomic_DNA"/>
</dbReference>
<keyword evidence="9" id="KW-1185">Reference proteome</keyword>
<dbReference type="PANTHER" id="PTHR23101:SF58">
    <property type="entry name" value="RAS AND RAB INTERACTOR 3"/>
    <property type="match status" value="1"/>
</dbReference>
<dbReference type="InterPro" id="IPR037191">
    <property type="entry name" value="VPS9_dom_sf"/>
</dbReference>
<dbReference type="GO" id="GO:0005096">
    <property type="term" value="F:GTPase activator activity"/>
    <property type="evidence" value="ECO:0007669"/>
    <property type="project" value="UniProtKB-KW"/>
</dbReference>
<organism evidence="8 9">
    <name type="scientific">Merluccius polli</name>
    <name type="common">Benguela hake</name>
    <name type="synonym">Merluccius cadenati</name>
    <dbReference type="NCBI Taxonomy" id="89951"/>
    <lineage>
        <taxon>Eukaryota</taxon>
        <taxon>Metazoa</taxon>
        <taxon>Chordata</taxon>
        <taxon>Craniata</taxon>
        <taxon>Vertebrata</taxon>
        <taxon>Euteleostomi</taxon>
        <taxon>Actinopterygii</taxon>
        <taxon>Neopterygii</taxon>
        <taxon>Teleostei</taxon>
        <taxon>Neoteleostei</taxon>
        <taxon>Acanthomorphata</taxon>
        <taxon>Zeiogadaria</taxon>
        <taxon>Gadariae</taxon>
        <taxon>Gadiformes</taxon>
        <taxon>Gadoidei</taxon>
        <taxon>Merlucciidae</taxon>
        <taxon>Merluccius</taxon>
    </lineage>
</organism>
<feature type="compositionally biased region" description="Low complexity" evidence="6">
    <location>
        <begin position="64"/>
        <end position="74"/>
    </location>
</feature>
<feature type="compositionally biased region" description="Low complexity" evidence="6">
    <location>
        <begin position="345"/>
        <end position="357"/>
    </location>
</feature>
<dbReference type="Pfam" id="PF02204">
    <property type="entry name" value="VPS9"/>
    <property type="match status" value="1"/>
</dbReference>
<evidence type="ECO:0000259" key="7">
    <source>
        <dbReference type="PROSITE" id="PS51205"/>
    </source>
</evidence>
<dbReference type="Gene3D" id="3.30.505.10">
    <property type="entry name" value="SH2 domain"/>
    <property type="match status" value="1"/>
</dbReference>
<feature type="compositionally biased region" description="Basic and acidic residues" evidence="6">
    <location>
        <begin position="1101"/>
        <end position="1111"/>
    </location>
</feature>
<evidence type="ECO:0000313" key="8">
    <source>
        <dbReference type="EMBL" id="KAK0156528.1"/>
    </source>
</evidence>
<keyword evidence="4" id="KW-0963">Cytoplasm</keyword>
<dbReference type="PROSITE" id="PS51205">
    <property type="entry name" value="VPS9"/>
    <property type="match status" value="1"/>
</dbReference>
<proteinExistence type="inferred from homology"/>
<keyword evidence="3" id="KW-0343">GTPase activation</keyword>
<dbReference type="AlphaFoldDB" id="A0AA47PDB9"/>
<evidence type="ECO:0000256" key="5">
    <source>
        <dbReference type="ARBA" id="ARBA00022999"/>
    </source>
</evidence>
<evidence type="ECO:0000256" key="6">
    <source>
        <dbReference type="SAM" id="MobiDB-lite"/>
    </source>
</evidence>
<dbReference type="GO" id="GO:0005829">
    <property type="term" value="C:cytosol"/>
    <property type="evidence" value="ECO:0007669"/>
    <property type="project" value="TreeGrafter"/>
</dbReference>
<dbReference type="Pfam" id="PF23268">
    <property type="entry name" value="RIN1"/>
    <property type="match status" value="1"/>
</dbReference>
<dbReference type="InterPro" id="IPR003123">
    <property type="entry name" value="VPS9"/>
</dbReference>
<gene>
    <name evidence="8" type="primary">RIN3_0</name>
    <name evidence="8" type="ORF">N1851_000197</name>
</gene>
<evidence type="ECO:0000256" key="4">
    <source>
        <dbReference type="ARBA" id="ARBA00022490"/>
    </source>
</evidence>
<evidence type="ECO:0000256" key="2">
    <source>
        <dbReference type="ARBA" id="ARBA00006919"/>
    </source>
</evidence>
<dbReference type="GO" id="GO:0031267">
    <property type="term" value="F:small GTPase binding"/>
    <property type="evidence" value="ECO:0007669"/>
    <property type="project" value="TreeGrafter"/>
</dbReference>
<evidence type="ECO:0000313" key="9">
    <source>
        <dbReference type="Proteomes" id="UP001174136"/>
    </source>
</evidence>
<dbReference type="PANTHER" id="PTHR23101">
    <property type="entry name" value="RAB GDP/GTP EXCHANGE FACTOR"/>
    <property type="match status" value="1"/>
</dbReference>
<feature type="region of interest" description="Disordered" evidence="6">
    <location>
        <begin position="1"/>
        <end position="98"/>
    </location>
</feature>